<dbReference type="EMBL" id="BKAJ01000069">
    <property type="protein sequence ID" value="GEP56696.1"/>
    <property type="molecule type" value="Genomic_DNA"/>
</dbReference>
<dbReference type="Gene3D" id="1.10.10.470">
    <property type="entry name" value="Maltooligosyl trehalose synthase, domain 4"/>
    <property type="match status" value="1"/>
</dbReference>
<dbReference type="SMART" id="SM00642">
    <property type="entry name" value="Aamy"/>
    <property type="match status" value="1"/>
</dbReference>
<gene>
    <name evidence="2" type="primary">glgY</name>
    <name evidence="2" type="ORF">RSO01_38620</name>
</gene>
<dbReference type="CDD" id="cd11336">
    <property type="entry name" value="AmyAc_MTSase"/>
    <property type="match status" value="1"/>
</dbReference>
<sequence>MTPSSSSPGATLRLQFHRGFTFADAEALVPYFARLGISHLYASPIATARPGSQHGYDVIDPTRVNPELGGEPGLRALSAALAAKGMDLIVDIVPNHMAADTANAWWADVLRHGRASRFARWFDIDWEADDKVLLPILGRPLDEVLAAGELTRDGDAFVYFSHRLPAVDGGLERQHWRLAWWRSAGDRINWRRFFDINELVCLRMEEPAAFEAVHALPLRLHAEGIVDGLRVDHVDGLTDPAAYCRTLRARLRPGAYLVVEKILLAGESLPAEWGCDGTTGYDFMDEVSALQHDPAGERVLAEAWSLLSGRPADFAAEEEPARREVLARSFGAQLDACAAAFSGGELARPLLRRVLGELLAHFPVYRTYGRDGVLSAADRAVLDRAAAGARRTCLATDRWAIDPLLARFSERDRQSAVARFQQLSAPIAAKAVEDTGFYRYGRLLSRNDVGFDPATFALDADAFHRRMQRRRTDWPRALLATATHDHKRGEDVRARLAVLSGMATEWAALQRNWVEASRPLTRDGAPSSGDVAMLLQTIVGAWPFDLDAGDRAGRHAFAERLVAWQQKALREAKLASDWAAIDEGYEAAAHDFTLALVAEAALPDLLQRIASLVRRIAPAGALNGLAQCLLRMTVPGVPDLYQGTELWDLSLVDPDNRRPVDWQRRIAGPPAEPLPALAAHWRDGAIKQGLVARVLALRRRLSPLFEDGDYRPVPLEGPLADAMIAFVRRRPESWALVVAPRLALRLPLLADELRLVPDGWRDIVALLDDVPHGVTDAFDAAPIDIGGGRVPLAAICPTLPLALVWADTTMRARVPLYP</sequence>
<dbReference type="SUPFAM" id="SSF51445">
    <property type="entry name" value="(Trans)glycosidases"/>
    <property type="match status" value="1"/>
</dbReference>
<dbReference type="NCBIfam" id="TIGR02401">
    <property type="entry name" value="trehalose_TreY"/>
    <property type="match status" value="1"/>
</dbReference>
<dbReference type="Gene3D" id="3.20.20.80">
    <property type="entry name" value="Glycosidases"/>
    <property type="match status" value="1"/>
</dbReference>
<dbReference type="PANTHER" id="PTHR10357">
    <property type="entry name" value="ALPHA-AMYLASE FAMILY MEMBER"/>
    <property type="match status" value="1"/>
</dbReference>
<protein>
    <submittedName>
        <fullName evidence="2">Malto-oligosyltrehalose synthase</fullName>
    </submittedName>
</protein>
<dbReference type="GO" id="GO:0047470">
    <property type="term" value="F:(1,4)-alpha-D-glucan 1-alpha-D-glucosylmutase activity"/>
    <property type="evidence" value="ECO:0007669"/>
    <property type="project" value="TreeGrafter"/>
</dbReference>
<dbReference type="GO" id="GO:0030980">
    <property type="term" value="P:alpha-glucan catabolic process"/>
    <property type="evidence" value="ECO:0007669"/>
    <property type="project" value="TreeGrafter"/>
</dbReference>
<dbReference type="Gene3D" id="3.30.1590.10">
    <property type="entry name" value="Maltooligosyl trehalose synthase, domain 2"/>
    <property type="match status" value="1"/>
</dbReference>
<evidence type="ECO:0000259" key="1">
    <source>
        <dbReference type="SMART" id="SM00642"/>
    </source>
</evidence>
<dbReference type="Pfam" id="PF00128">
    <property type="entry name" value="Alpha-amylase"/>
    <property type="match status" value="1"/>
</dbReference>
<dbReference type="InterPro" id="IPR017853">
    <property type="entry name" value="GH"/>
</dbReference>
<dbReference type="AlphaFoldDB" id="A0A512NCM6"/>
<name>A0A512NCM6_9HYPH</name>
<dbReference type="InterPro" id="IPR012767">
    <property type="entry name" value="Trehalose_TreY"/>
</dbReference>
<comment type="caution">
    <text evidence="2">The sequence shown here is derived from an EMBL/GenBank/DDBJ whole genome shotgun (WGS) entry which is preliminary data.</text>
</comment>
<dbReference type="PANTHER" id="PTHR10357:SF216">
    <property type="entry name" value="MALTOOLIGOSYL TREHALOSE SYNTHASE-RELATED"/>
    <property type="match status" value="1"/>
</dbReference>
<organism evidence="2 3">
    <name type="scientific">Reyranella soli</name>
    <dbReference type="NCBI Taxonomy" id="1230389"/>
    <lineage>
        <taxon>Bacteria</taxon>
        <taxon>Pseudomonadati</taxon>
        <taxon>Pseudomonadota</taxon>
        <taxon>Alphaproteobacteria</taxon>
        <taxon>Hyphomicrobiales</taxon>
        <taxon>Reyranellaceae</taxon>
        <taxon>Reyranella</taxon>
    </lineage>
</organism>
<accession>A0A512NCM6</accession>
<dbReference type="GO" id="GO:0005992">
    <property type="term" value="P:trehalose biosynthetic process"/>
    <property type="evidence" value="ECO:0007669"/>
    <property type="project" value="TreeGrafter"/>
</dbReference>
<dbReference type="Proteomes" id="UP000321058">
    <property type="component" value="Unassembled WGS sequence"/>
</dbReference>
<dbReference type="InterPro" id="IPR013797">
    <property type="entry name" value="Maltooligo_trehalose_synth_4"/>
</dbReference>
<feature type="domain" description="Glycosyl hydrolase family 13 catalytic" evidence="1">
    <location>
        <begin position="16"/>
        <end position="682"/>
    </location>
</feature>
<evidence type="ECO:0000313" key="3">
    <source>
        <dbReference type="Proteomes" id="UP000321058"/>
    </source>
</evidence>
<dbReference type="Gene3D" id="1.10.150.200">
    <property type="entry name" value="Maltooligosyl trehalose synthase, domain 3"/>
    <property type="match status" value="1"/>
</dbReference>
<proteinExistence type="predicted"/>
<evidence type="ECO:0000313" key="2">
    <source>
        <dbReference type="EMBL" id="GEP56696.1"/>
    </source>
</evidence>
<dbReference type="InterPro" id="IPR006047">
    <property type="entry name" value="GH13_cat_dom"/>
</dbReference>
<keyword evidence="3" id="KW-1185">Reference proteome</keyword>
<reference evidence="2 3" key="1">
    <citation type="submission" date="2019-07" db="EMBL/GenBank/DDBJ databases">
        <title>Whole genome shotgun sequence of Reyranella soli NBRC 108950.</title>
        <authorList>
            <person name="Hosoyama A."/>
            <person name="Uohara A."/>
            <person name="Ohji S."/>
            <person name="Ichikawa N."/>
        </authorList>
    </citation>
    <scope>NUCLEOTIDE SEQUENCE [LARGE SCALE GENOMIC DNA]</scope>
    <source>
        <strain evidence="2 3">NBRC 108950</strain>
    </source>
</reference>
<dbReference type="OrthoDB" id="9761577at2"/>
<dbReference type="RefSeq" id="WP_147150895.1">
    <property type="nucleotide sequence ID" value="NZ_BKAJ01000069.1"/>
</dbReference>